<dbReference type="AlphaFoldDB" id="A0AAV9N141"/>
<dbReference type="GO" id="GO:0016705">
    <property type="term" value="F:oxidoreductase activity, acting on paired donors, with incorporation or reduction of molecular oxygen"/>
    <property type="evidence" value="ECO:0007669"/>
    <property type="project" value="InterPro"/>
</dbReference>
<dbReference type="InterPro" id="IPR036396">
    <property type="entry name" value="Cyt_P450_sf"/>
</dbReference>
<dbReference type="GO" id="GO:0005506">
    <property type="term" value="F:iron ion binding"/>
    <property type="evidence" value="ECO:0007669"/>
    <property type="project" value="InterPro"/>
</dbReference>
<dbReference type="Gene3D" id="1.10.630.10">
    <property type="entry name" value="Cytochrome P450"/>
    <property type="match status" value="1"/>
</dbReference>
<evidence type="ECO:0000256" key="4">
    <source>
        <dbReference type="ARBA" id="ARBA00023004"/>
    </source>
</evidence>
<dbReference type="PANTHER" id="PTHR46300">
    <property type="entry name" value="P450, PUTATIVE (EUROFUNG)-RELATED-RELATED"/>
    <property type="match status" value="1"/>
</dbReference>
<dbReference type="InterPro" id="IPR050364">
    <property type="entry name" value="Cytochrome_P450_fung"/>
</dbReference>
<comment type="caution">
    <text evidence="5">The sequence shown here is derived from an EMBL/GenBank/DDBJ whole genome shotgun (WGS) entry which is preliminary data.</text>
</comment>
<evidence type="ECO:0000256" key="2">
    <source>
        <dbReference type="ARBA" id="ARBA00022723"/>
    </source>
</evidence>
<keyword evidence="3" id="KW-0560">Oxidoreductase</keyword>
<dbReference type="Proteomes" id="UP001358417">
    <property type="component" value="Unassembled WGS sequence"/>
</dbReference>
<evidence type="ECO:0000313" key="6">
    <source>
        <dbReference type="Proteomes" id="UP001358417"/>
    </source>
</evidence>
<name>A0AAV9N141_9EURO</name>
<proteinExistence type="inferred from homology"/>
<organism evidence="5 6">
    <name type="scientific">Exophiala bonariae</name>
    <dbReference type="NCBI Taxonomy" id="1690606"/>
    <lineage>
        <taxon>Eukaryota</taxon>
        <taxon>Fungi</taxon>
        <taxon>Dikarya</taxon>
        <taxon>Ascomycota</taxon>
        <taxon>Pezizomycotina</taxon>
        <taxon>Eurotiomycetes</taxon>
        <taxon>Chaetothyriomycetidae</taxon>
        <taxon>Chaetothyriales</taxon>
        <taxon>Herpotrichiellaceae</taxon>
        <taxon>Exophiala</taxon>
    </lineage>
</organism>
<dbReference type="EMBL" id="JAVRRD010000026">
    <property type="protein sequence ID" value="KAK5047281.1"/>
    <property type="molecule type" value="Genomic_DNA"/>
</dbReference>
<dbReference type="GeneID" id="89974972"/>
<gene>
    <name evidence="5" type="ORF">LTR84_006803</name>
</gene>
<protein>
    <submittedName>
        <fullName evidence="5">Uncharacterized protein</fullName>
    </submittedName>
</protein>
<sequence length="81" mass="9479">MHLAERNMWRIAAKLLWAFEFSEYVDSKTGIKSPLDPNAYNPGILQAPLPFKIAIKPRSKEHVRRIDQEMSDAMDFLKQYN</sequence>
<evidence type="ECO:0000256" key="1">
    <source>
        <dbReference type="ARBA" id="ARBA00010617"/>
    </source>
</evidence>
<comment type="similarity">
    <text evidence="1">Belongs to the cytochrome P450 family.</text>
</comment>
<keyword evidence="2" id="KW-0479">Metal-binding</keyword>
<dbReference type="GO" id="GO:0020037">
    <property type="term" value="F:heme binding"/>
    <property type="evidence" value="ECO:0007669"/>
    <property type="project" value="InterPro"/>
</dbReference>
<evidence type="ECO:0000256" key="3">
    <source>
        <dbReference type="ARBA" id="ARBA00023002"/>
    </source>
</evidence>
<dbReference type="RefSeq" id="XP_064702843.1">
    <property type="nucleotide sequence ID" value="XM_064850361.1"/>
</dbReference>
<dbReference type="GO" id="GO:0004497">
    <property type="term" value="F:monooxygenase activity"/>
    <property type="evidence" value="ECO:0007669"/>
    <property type="project" value="InterPro"/>
</dbReference>
<keyword evidence="6" id="KW-1185">Reference proteome</keyword>
<accession>A0AAV9N141</accession>
<reference evidence="5 6" key="1">
    <citation type="submission" date="2023-08" db="EMBL/GenBank/DDBJ databases">
        <title>Black Yeasts Isolated from many extreme environments.</title>
        <authorList>
            <person name="Coleine C."/>
            <person name="Stajich J.E."/>
            <person name="Selbmann L."/>
        </authorList>
    </citation>
    <scope>NUCLEOTIDE SEQUENCE [LARGE SCALE GENOMIC DNA]</scope>
    <source>
        <strain evidence="5 6">CCFEE 5792</strain>
    </source>
</reference>
<evidence type="ECO:0000313" key="5">
    <source>
        <dbReference type="EMBL" id="KAK5047281.1"/>
    </source>
</evidence>
<keyword evidence="4" id="KW-0408">Iron</keyword>